<dbReference type="SUPFAM" id="SSF88659">
    <property type="entry name" value="Sigma3 and sigma4 domains of RNA polymerase sigma factors"/>
    <property type="match status" value="1"/>
</dbReference>
<comment type="similarity">
    <text evidence="1">Belongs to the sigma-70 factor family. ECF subfamily.</text>
</comment>
<feature type="compositionally biased region" description="Pro residues" evidence="6">
    <location>
        <begin position="534"/>
        <end position="544"/>
    </location>
</feature>
<dbReference type="InterPro" id="IPR039425">
    <property type="entry name" value="RNA_pol_sigma-70-like"/>
</dbReference>
<evidence type="ECO:0000259" key="8">
    <source>
        <dbReference type="Pfam" id="PF13490"/>
    </source>
</evidence>
<feature type="compositionally biased region" description="Acidic residues" evidence="6">
    <location>
        <begin position="466"/>
        <end position="517"/>
    </location>
</feature>
<evidence type="ECO:0000313" key="9">
    <source>
        <dbReference type="EMBL" id="NYD27975.1"/>
    </source>
</evidence>
<dbReference type="Gene3D" id="1.10.1740.10">
    <property type="match status" value="1"/>
</dbReference>
<dbReference type="InterPro" id="IPR007627">
    <property type="entry name" value="RNA_pol_sigma70_r2"/>
</dbReference>
<dbReference type="PANTHER" id="PTHR43133:SF8">
    <property type="entry name" value="RNA POLYMERASE SIGMA FACTOR HI_1459-RELATED"/>
    <property type="match status" value="1"/>
</dbReference>
<evidence type="ECO:0000256" key="5">
    <source>
        <dbReference type="ARBA" id="ARBA00023163"/>
    </source>
</evidence>
<dbReference type="Pfam" id="PF13490">
    <property type="entry name" value="zf-HC2"/>
    <property type="match status" value="1"/>
</dbReference>
<dbReference type="NCBIfam" id="TIGR02937">
    <property type="entry name" value="sigma70-ECF"/>
    <property type="match status" value="1"/>
</dbReference>
<dbReference type="GO" id="GO:0003677">
    <property type="term" value="F:DNA binding"/>
    <property type="evidence" value="ECO:0007669"/>
    <property type="project" value="UniProtKB-KW"/>
</dbReference>
<feature type="compositionally biased region" description="Low complexity" evidence="6">
    <location>
        <begin position="405"/>
        <end position="429"/>
    </location>
</feature>
<sequence length="564" mass="57697">MRKEALRQRDAMSDEELLGVCRAGDAEAFAALWERHRRAGLTAARSIAPTLDSEDLVSDSYLRIFELVRAGRGPTGAFRPYLYQVIRSAAADRFRSGEQASVELPDIPDLHEAAPWEDNAFDLNAVSEAFATLGPRWQAVLWYTDVEGMPPREAAKLLGLSANSTSVLAGRARDALKSAWVEAHVNREIADGACRFTLEHLQRFQRDKLTAKLTRQVEAHLEECESCRRAAAEYSTLNRQLGLVLAWVSLGGAGAAALASQLGLAAHLGASGVGAAATAAAAGHGGAVGGTASGAAAGGTATGATSAAFASGLSSVVGSIGIPAAVGGASLLAAAAVGVGVAAFALPSVLQPAPEPVPQSEVGTVSTVADAGRPDVTAGSTASGSKPAPAAEAAANPGTSLTVIPPAEAEPGVPGEALPEVVEEPGSSPVSPPAPGPAEPTPAVPPVTKPPVTVPPEVDPPKVDPPEVDPPEVDPPEVDPPEVDPPEVDPPEVDPPEVDPPEVDPPEVDPPEVDPPEVDPPGTECPTSWWHPCNWPPITWPPHAKPGIDVSALPAETHGAVEAG</sequence>
<evidence type="ECO:0000256" key="1">
    <source>
        <dbReference type="ARBA" id="ARBA00010641"/>
    </source>
</evidence>
<evidence type="ECO:0000256" key="2">
    <source>
        <dbReference type="ARBA" id="ARBA00023015"/>
    </source>
</evidence>
<feature type="compositionally biased region" description="Pro residues" evidence="6">
    <location>
        <begin position="430"/>
        <end position="458"/>
    </location>
</feature>
<feature type="domain" description="RNA polymerase sigma-70 region 2" evidence="7">
    <location>
        <begin position="32"/>
        <end position="96"/>
    </location>
</feature>
<dbReference type="InterPro" id="IPR041916">
    <property type="entry name" value="Anti_sigma_zinc_sf"/>
</dbReference>
<feature type="region of interest" description="Disordered" evidence="6">
    <location>
        <begin position="371"/>
        <end position="564"/>
    </location>
</feature>
<evidence type="ECO:0000256" key="6">
    <source>
        <dbReference type="SAM" id="MobiDB-lite"/>
    </source>
</evidence>
<evidence type="ECO:0000313" key="10">
    <source>
        <dbReference type="Proteomes" id="UP000586095"/>
    </source>
</evidence>
<dbReference type="InterPro" id="IPR036388">
    <property type="entry name" value="WH-like_DNA-bd_sf"/>
</dbReference>
<dbReference type="InterPro" id="IPR013325">
    <property type="entry name" value="RNA_pol_sigma_r2"/>
</dbReference>
<gene>
    <name evidence="9" type="ORF">BJ960_002778</name>
</gene>
<dbReference type="Proteomes" id="UP000586095">
    <property type="component" value="Unassembled WGS sequence"/>
</dbReference>
<keyword evidence="5" id="KW-0804">Transcription</keyword>
<feature type="domain" description="Putative zinc-finger" evidence="8">
    <location>
        <begin position="194"/>
        <end position="228"/>
    </location>
</feature>
<dbReference type="Gene3D" id="1.10.10.1320">
    <property type="entry name" value="Anti-sigma factor, zinc-finger domain"/>
    <property type="match status" value="1"/>
</dbReference>
<comment type="caution">
    <text evidence="9">The sequence shown here is derived from an EMBL/GenBank/DDBJ whole genome shotgun (WGS) entry which is preliminary data.</text>
</comment>
<organism evidence="9 10">
    <name type="scientific">Leucobacter aridicollis</name>
    <dbReference type="NCBI Taxonomy" id="283878"/>
    <lineage>
        <taxon>Bacteria</taxon>
        <taxon>Bacillati</taxon>
        <taxon>Actinomycetota</taxon>
        <taxon>Actinomycetes</taxon>
        <taxon>Micrococcales</taxon>
        <taxon>Microbacteriaceae</taxon>
        <taxon>Leucobacter</taxon>
    </lineage>
</organism>
<dbReference type="InterPro" id="IPR013324">
    <property type="entry name" value="RNA_pol_sigma_r3/r4-like"/>
</dbReference>
<reference evidence="9 10" key="1">
    <citation type="submission" date="2020-07" db="EMBL/GenBank/DDBJ databases">
        <title>Sequencing the genomes of 1000 actinobacteria strains.</title>
        <authorList>
            <person name="Klenk H.-P."/>
        </authorList>
    </citation>
    <scope>NUCLEOTIDE SEQUENCE [LARGE SCALE GENOMIC DNA]</scope>
    <source>
        <strain evidence="9 10">DSM 17380</strain>
    </source>
</reference>
<dbReference type="Pfam" id="PF04542">
    <property type="entry name" value="Sigma70_r2"/>
    <property type="match status" value="1"/>
</dbReference>
<evidence type="ECO:0000256" key="4">
    <source>
        <dbReference type="ARBA" id="ARBA00023125"/>
    </source>
</evidence>
<evidence type="ECO:0000256" key="3">
    <source>
        <dbReference type="ARBA" id="ARBA00023082"/>
    </source>
</evidence>
<feature type="compositionally biased region" description="Low complexity" evidence="6">
    <location>
        <begin position="387"/>
        <end position="397"/>
    </location>
</feature>
<dbReference type="EMBL" id="JACCBD010000001">
    <property type="protein sequence ID" value="NYD27975.1"/>
    <property type="molecule type" value="Genomic_DNA"/>
</dbReference>
<proteinExistence type="inferred from homology"/>
<keyword evidence="4" id="KW-0238">DNA-binding</keyword>
<dbReference type="PANTHER" id="PTHR43133">
    <property type="entry name" value="RNA POLYMERASE ECF-TYPE SIGMA FACTO"/>
    <property type="match status" value="1"/>
</dbReference>
<name>A0A852R9B0_9MICO</name>
<keyword evidence="2" id="KW-0805">Transcription regulation</keyword>
<dbReference type="RefSeq" id="WP_185987734.1">
    <property type="nucleotide sequence ID" value="NZ_BAAALZ010000001.1"/>
</dbReference>
<dbReference type="Gene3D" id="1.10.10.10">
    <property type="entry name" value="Winged helix-like DNA-binding domain superfamily/Winged helix DNA-binding domain"/>
    <property type="match status" value="1"/>
</dbReference>
<accession>A0A852R9B0</accession>
<dbReference type="GO" id="GO:0006352">
    <property type="term" value="P:DNA-templated transcription initiation"/>
    <property type="evidence" value="ECO:0007669"/>
    <property type="project" value="InterPro"/>
</dbReference>
<keyword evidence="3" id="KW-0731">Sigma factor</keyword>
<evidence type="ECO:0000259" key="7">
    <source>
        <dbReference type="Pfam" id="PF04542"/>
    </source>
</evidence>
<dbReference type="AlphaFoldDB" id="A0A852R9B0"/>
<dbReference type="SUPFAM" id="SSF88946">
    <property type="entry name" value="Sigma2 domain of RNA polymerase sigma factors"/>
    <property type="match status" value="1"/>
</dbReference>
<keyword evidence="10" id="KW-1185">Reference proteome</keyword>
<dbReference type="InterPro" id="IPR027383">
    <property type="entry name" value="Znf_put"/>
</dbReference>
<dbReference type="InterPro" id="IPR014284">
    <property type="entry name" value="RNA_pol_sigma-70_dom"/>
</dbReference>
<dbReference type="GO" id="GO:0016987">
    <property type="term" value="F:sigma factor activity"/>
    <property type="evidence" value="ECO:0007669"/>
    <property type="project" value="UniProtKB-KW"/>
</dbReference>
<protein>
    <submittedName>
        <fullName evidence="9">RNA polymerase sigma factor (Sigma-70 family)</fullName>
    </submittedName>
</protein>